<keyword evidence="4" id="KW-0677">Repeat</keyword>
<dbReference type="GO" id="GO:0050840">
    <property type="term" value="F:extracellular matrix binding"/>
    <property type="evidence" value="ECO:0007669"/>
    <property type="project" value="TreeGrafter"/>
</dbReference>
<dbReference type="Pfam" id="PF10591">
    <property type="entry name" value="SPARC_Ca_bdg"/>
    <property type="match status" value="1"/>
</dbReference>
<dbReference type="CDD" id="cd00191">
    <property type="entry name" value="TY"/>
    <property type="match status" value="2"/>
</dbReference>
<dbReference type="SMART" id="SM00211">
    <property type="entry name" value="TY"/>
    <property type="match status" value="2"/>
</dbReference>
<keyword evidence="3 9" id="KW-0732">Signal</keyword>
<evidence type="ECO:0000256" key="2">
    <source>
        <dbReference type="ARBA" id="ARBA00022525"/>
    </source>
</evidence>
<dbReference type="GO" id="GO:0005615">
    <property type="term" value="C:extracellular space"/>
    <property type="evidence" value="ECO:0007669"/>
    <property type="project" value="TreeGrafter"/>
</dbReference>
<dbReference type="InterPro" id="IPR036058">
    <property type="entry name" value="Kazal_dom_sf"/>
</dbReference>
<dbReference type="Pfam" id="PF00086">
    <property type="entry name" value="Thyroglobulin_1"/>
    <property type="match status" value="2"/>
</dbReference>
<evidence type="ECO:0000256" key="7">
    <source>
        <dbReference type="ARBA" id="ARBA00023180"/>
    </source>
</evidence>
<evidence type="ECO:0000256" key="6">
    <source>
        <dbReference type="ARBA" id="ARBA00023157"/>
    </source>
</evidence>
<feature type="chain" id="PRO_5012904266" evidence="9">
    <location>
        <begin position="16"/>
        <end position="445"/>
    </location>
</feature>
<name>A0A0K0DY95_STRER</name>
<dbReference type="GO" id="GO:0005604">
    <property type="term" value="C:basement membrane"/>
    <property type="evidence" value="ECO:0007669"/>
    <property type="project" value="TreeGrafter"/>
</dbReference>
<sequence>MIYLLSFLSFVFVLGKKEICEIDVLCNKDNDFKIQKPFCASDGRSYKNICQLKISICKGRNVIKLFDGYCFSKSSCYKEKEKRQEYNKNIEFFHHESAPYIPRCNNNTGNYQEIQCQYNNQYCWCVKKNGIIIPYTAVRNDKPICKKRKVIYVSHYNKKKKNNEINIYNCASYFSTENNLLKNLSQNNNEKWVEKKDVTFKLENQSYIVNIGIQTNNKLNSCKYERTVILDKTPLPRLFSTYIPICQKINENFYEEVQCHPTTKVCWCVDIISGYPLHGTSIIDRLPSCNNKTNTIKVKDVISRFQIKECPTKKRIHFYRSFFTKISNDMISKLNLTIDTENISRNFDKDSKIKIMLWFFEELDKDKDGDLNEEELTLLKENLKKIKNVKSCIKNFKEFCDSDDNKAVSKKEWIYCTVEGSLSSSLLYIGKKPHANPFLHILKPE</sequence>
<dbReference type="Proteomes" id="UP000035681">
    <property type="component" value="Unplaced"/>
</dbReference>
<protein>
    <submittedName>
        <fullName evidence="14 15">Thyroglobulin type-1 domain-containing protein</fullName>
    </submittedName>
</protein>
<evidence type="ECO:0000259" key="11">
    <source>
        <dbReference type="PROSITE" id="PS51162"/>
    </source>
</evidence>
<keyword evidence="2" id="KW-0964">Secreted</keyword>
<dbReference type="SUPFAM" id="SSF57610">
    <property type="entry name" value="Thyroglobulin type-1 domain"/>
    <property type="match status" value="2"/>
</dbReference>
<evidence type="ECO:0000256" key="4">
    <source>
        <dbReference type="ARBA" id="ARBA00022737"/>
    </source>
</evidence>
<accession>A0A0K0DY95</accession>
<comment type="subcellular location">
    <subcellularLocation>
        <location evidence="1">Secreted</location>
    </subcellularLocation>
</comment>
<organism evidence="14">
    <name type="scientific">Strongyloides stercoralis</name>
    <name type="common">Threadworm</name>
    <dbReference type="NCBI Taxonomy" id="6248"/>
    <lineage>
        <taxon>Eukaryota</taxon>
        <taxon>Metazoa</taxon>
        <taxon>Ecdysozoa</taxon>
        <taxon>Nematoda</taxon>
        <taxon>Chromadorea</taxon>
        <taxon>Rhabditida</taxon>
        <taxon>Tylenchina</taxon>
        <taxon>Panagrolaimomorpha</taxon>
        <taxon>Strongyloidoidea</taxon>
        <taxon>Strongyloididae</taxon>
        <taxon>Strongyloides</taxon>
    </lineage>
</organism>
<feature type="disulfide bond" evidence="8">
    <location>
        <begin position="125"/>
        <end position="145"/>
    </location>
</feature>
<dbReference type="SUPFAM" id="SSF100895">
    <property type="entry name" value="Kazal-type serine protease inhibitors"/>
    <property type="match status" value="1"/>
</dbReference>
<dbReference type="PANTHER" id="PTHR12352:SF30">
    <property type="entry name" value="FI05255P"/>
    <property type="match status" value="1"/>
</dbReference>
<dbReference type="GO" id="GO:0030198">
    <property type="term" value="P:extracellular matrix organization"/>
    <property type="evidence" value="ECO:0007669"/>
    <property type="project" value="TreeGrafter"/>
</dbReference>
<dbReference type="InterPro" id="IPR051950">
    <property type="entry name" value="Dev_reg/Prot_inhib"/>
</dbReference>
<keyword evidence="7" id="KW-0325">Glycoprotein</keyword>
<dbReference type="InterPro" id="IPR002048">
    <property type="entry name" value="EF_hand_dom"/>
</dbReference>
<dbReference type="SUPFAM" id="SSF47473">
    <property type="entry name" value="EF-hand"/>
    <property type="match status" value="1"/>
</dbReference>
<proteinExistence type="predicted"/>
<dbReference type="PROSITE" id="PS00484">
    <property type="entry name" value="THYROGLOBULIN_1_1"/>
    <property type="match status" value="1"/>
</dbReference>
<dbReference type="InterPro" id="IPR011992">
    <property type="entry name" value="EF-hand-dom_pair"/>
</dbReference>
<dbReference type="Gene3D" id="1.10.238.10">
    <property type="entry name" value="EF-hand"/>
    <property type="match status" value="1"/>
</dbReference>
<evidence type="ECO:0000313" key="15">
    <source>
        <dbReference type="WBParaSite" id="TCONS_00009100.p1"/>
    </source>
</evidence>
<feature type="disulfide bond" evidence="8">
    <location>
        <begin position="116"/>
        <end position="123"/>
    </location>
</feature>
<evidence type="ECO:0000259" key="12">
    <source>
        <dbReference type="PROSITE" id="PS51465"/>
    </source>
</evidence>
<keyword evidence="13" id="KW-1185">Reference proteome</keyword>
<evidence type="ECO:0000259" key="10">
    <source>
        <dbReference type="PROSITE" id="PS50222"/>
    </source>
</evidence>
<feature type="domain" description="Kazal-like" evidence="12">
    <location>
        <begin position="14"/>
        <end position="72"/>
    </location>
</feature>
<dbReference type="InterPro" id="IPR002350">
    <property type="entry name" value="Kazal_dom"/>
</dbReference>
<evidence type="ECO:0000256" key="9">
    <source>
        <dbReference type="SAM" id="SignalP"/>
    </source>
</evidence>
<feature type="signal peptide" evidence="9">
    <location>
        <begin position="1"/>
        <end position="15"/>
    </location>
</feature>
<dbReference type="InterPro" id="IPR036857">
    <property type="entry name" value="Thyroglobulin_1_sf"/>
</dbReference>
<evidence type="ECO:0000313" key="13">
    <source>
        <dbReference type="Proteomes" id="UP000035681"/>
    </source>
</evidence>
<dbReference type="SMART" id="SM00280">
    <property type="entry name" value="KAZAL"/>
    <property type="match status" value="1"/>
</dbReference>
<dbReference type="AlphaFoldDB" id="A0A0K0DY95"/>
<dbReference type="CDD" id="cd00104">
    <property type="entry name" value="KAZAL_FS"/>
    <property type="match status" value="1"/>
</dbReference>
<feature type="domain" description="Thyroglobulin type-1" evidence="11">
    <location>
        <begin position="73"/>
        <end position="145"/>
    </location>
</feature>
<dbReference type="InterPro" id="IPR018247">
    <property type="entry name" value="EF_Hand_1_Ca_BS"/>
</dbReference>
<dbReference type="PROSITE" id="PS50222">
    <property type="entry name" value="EF_HAND_2"/>
    <property type="match status" value="1"/>
</dbReference>
<dbReference type="PROSITE" id="PS51162">
    <property type="entry name" value="THYROGLOBULIN_1_2"/>
    <property type="match status" value="2"/>
</dbReference>
<evidence type="ECO:0000256" key="3">
    <source>
        <dbReference type="ARBA" id="ARBA00022729"/>
    </source>
</evidence>
<keyword evidence="6 8" id="KW-1015">Disulfide bond</keyword>
<dbReference type="WBParaSite" id="SSTP_0000220900.1">
    <property type="protein sequence ID" value="SSTP_0000220900.1"/>
    <property type="gene ID" value="SSTP_0000220900"/>
</dbReference>
<dbReference type="PROSITE" id="PS51465">
    <property type="entry name" value="KAZAL_2"/>
    <property type="match status" value="1"/>
</dbReference>
<dbReference type="InterPro" id="IPR000716">
    <property type="entry name" value="Thyroglobulin_1"/>
</dbReference>
<feature type="domain" description="Thyroglobulin type-1" evidence="11">
    <location>
        <begin position="219"/>
        <end position="289"/>
    </location>
</feature>
<evidence type="ECO:0000313" key="14">
    <source>
        <dbReference type="WBParaSite" id="SSTP_0000220900.1"/>
    </source>
</evidence>
<evidence type="ECO:0000256" key="8">
    <source>
        <dbReference type="PROSITE-ProRule" id="PRU00500"/>
    </source>
</evidence>
<feature type="disulfide bond" evidence="8">
    <location>
        <begin position="259"/>
        <end position="266"/>
    </location>
</feature>
<feature type="domain" description="EF-hand" evidence="10">
    <location>
        <begin position="351"/>
        <end position="386"/>
    </location>
</feature>
<dbReference type="PROSITE" id="PS00018">
    <property type="entry name" value="EF_HAND_1"/>
    <property type="match status" value="1"/>
</dbReference>
<evidence type="ECO:0000256" key="1">
    <source>
        <dbReference type="ARBA" id="ARBA00004613"/>
    </source>
</evidence>
<dbReference type="GO" id="GO:0005509">
    <property type="term" value="F:calcium ion binding"/>
    <property type="evidence" value="ECO:0007669"/>
    <property type="project" value="InterPro"/>
</dbReference>
<dbReference type="Gene3D" id="3.30.60.30">
    <property type="match status" value="1"/>
</dbReference>
<evidence type="ECO:0000256" key="5">
    <source>
        <dbReference type="ARBA" id="ARBA00022837"/>
    </source>
</evidence>
<keyword evidence="5" id="KW-0106">Calcium</keyword>
<reference evidence="14" key="1">
    <citation type="submission" date="2015-08" db="UniProtKB">
        <authorList>
            <consortium name="WormBaseParasite"/>
        </authorList>
    </citation>
    <scope>IDENTIFICATION</scope>
</reference>
<dbReference type="InterPro" id="IPR019577">
    <property type="entry name" value="SPARC/Testican_Ca-bd-dom"/>
</dbReference>
<dbReference type="Gene3D" id="4.10.800.10">
    <property type="entry name" value="Thyroglobulin type-1"/>
    <property type="match status" value="2"/>
</dbReference>
<comment type="caution">
    <text evidence="8">Lacks conserved residue(s) required for the propagation of feature annotation.</text>
</comment>
<dbReference type="PANTHER" id="PTHR12352">
    <property type="entry name" value="SECRETED MODULAR CALCIUM-BINDING PROTEIN"/>
    <property type="match status" value="1"/>
</dbReference>
<dbReference type="GO" id="GO:0008201">
    <property type="term" value="F:heparin binding"/>
    <property type="evidence" value="ECO:0007669"/>
    <property type="project" value="TreeGrafter"/>
</dbReference>
<dbReference type="WBParaSite" id="TCONS_00009100.p1">
    <property type="protein sequence ID" value="TCONS_00009100.p1"/>
    <property type="gene ID" value="XLOC_006948"/>
</dbReference>